<protein>
    <submittedName>
        <fullName evidence="3">Glycerol-3-phosphate/dihydroxyacetone phosphate acyltransferase</fullName>
    </submittedName>
</protein>
<accession>A0A9W8LXJ0</accession>
<keyword evidence="3" id="KW-0808">Transferase</keyword>
<dbReference type="EMBL" id="JANBUW010001930">
    <property type="protein sequence ID" value="KAJ2842062.1"/>
    <property type="molecule type" value="Genomic_DNA"/>
</dbReference>
<name>A0A9W8LXJ0_9FUNG</name>
<feature type="non-terminal residue" evidence="3">
    <location>
        <position position="351"/>
    </location>
</feature>
<gene>
    <name evidence="3" type="primary">SCT1_2</name>
    <name evidence="3" type="ORF">IWW36_006047</name>
</gene>
<proteinExistence type="predicted"/>
<feature type="transmembrane region" description="Helical" evidence="1">
    <location>
        <begin position="284"/>
        <end position="307"/>
    </location>
</feature>
<dbReference type="Pfam" id="PF01553">
    <property type="entry name" value="Acyltransferase"/>
    <property type="match status" value="1"/>
</dbReference>
<dbReference type="InterPro" id="IPR052744">
    <property type="entry name" value="GPAT/DAPAT"/>
</dbReference>
<sequence length="351" mass="39184">MRELAALELLTKAEGTEFKIVPPVNQDDMYHAVYDRLSRGECIGIFPEGGSHDRTQMLPLKAGATIMALGATAANPGLGLKIVPTGLNYFHPSKFRSRAVIDFGEPIDVPAELVERYRQGGDAKRQACDEFLQTIAEGLKQVTLNTPDLETLRLVQAGRRLYRPTQHTLTMAQQVELTRRFIKGYNTYRDMPEVRDLRDRIAHYNAQLRYYGIRDHQVDSMRIGRPQAGALFAWRVLWLLLMGLVALPGLAINMPVLVITAVVSKRKARAALAASSVKVRARDVIATWKILIALVLVPLLYSVYAILLVVCVRHAPAWTNADTVMRLASMSPVALYLWAWALAAFMSYTAL</sequence>
<evidence type="ECO:0000256" key="1">
    <source>
        <dbReference type="SAM" id="Phobius"/>
    </source>
</evidence>
<dbReference type="PANTHER" id="PTHR31605:SF0">
    <property type="entry name" value="GLYCEROL-3-PHOSPHATE O-ACYLTRANSFERASE 1"/>
    <property type="match status" value="1"/>
</dbReference>
<feature type="domain" description="Phospholipid/glycerol acyltransferase" evidence="2">
    <location>
        <begin position="30"/>
        <end position="85"/>
    </location>
</feature>
<evidence type="ECO:0000313" key="4">
    <source>
        <dbReference type="Proteomes" id="UP001139887"/>
    </source>
</evidence>
<evidence type="ECO:0000313" key="3">
    <source>
        <dbReference type="EMBL" id="KAJ2842062.1"/>
    </source>
</evidence>
<feature type="transmembrane region" description="Helical" evidence="1">
    <location>
        <begin position="236"/>
        <end position="263"/>
    </location>
</feature>
<keyword evidence="1" id="KW-0812">Transmembrane</keyword>
<dbReference type="Proteomes" id="UP001139887">
    <property type="component" value="Unassembled WGS sequence"/>
</dbReference>
<dbReference type="GO" id="GO:0008654">
    <property type="term" value="P:phospholipid biosynthetic process"/>
    <property type="evidence" value="ECO:0007669"/>
    <property type="project" value="TreeGrafter"/>
</dbReference>
<dbReference type="InterPro" id="IPR002123">
    <property type="entry name" value="Plipid/glycerol_acylTrfase"/>
</dbReference>
<keyword evidence="4" id="KW-1185">Reference proteome</keyword>
<keyword evidence="1" id="KW-0472">Membrane</keyword>
<dbReference type="GO" id="GO:0016287">
    <property type="term" value="F:glycerone-phosphate O-acyltransferase activity"/>
    <property type="evidence" value="ECO:0007669"/>
    <property type="project" value="TreeGrafter"/>
</dbReference>
<comment type="caution">
    <text evidence="3">The sequence shown here is derived from an EMBL/GenBank/DDBJ whole genome shotgun (WGS) entry which is preliminary data.</text>
</comment>
<dbReference type="AlphaFoldDB" id="A0A9W8LXJ0"/>
<organism evidence="3 4">
    <name type="scientific">Coemansia brasiliensis</name>
    <dbReference type="NCBI Taxonomy" id="2650707"/>
    <lineage>
        <taxon>Eukaryota</taxon>
        <taxon>Fungi</taxon>
        <taxon>Fungi incertae sedis</taxon>
        <taxon>Zoopagomycota</taxon>
        <taxon>Kickxellomycotina</taxon>
        <taxon>Kickxellomycetes</taxon>
        <taxon>Kickxellales</taxon>
        <taxon>Kickxellaceae</taxon>
        <taxon>Coemansia</taxon>
    </lineage>
</organism>
<dbReference type="GO" id="GO:0004366">
    <property type="term" value="F:glycerol-3-phosphate O-acyltransferase activity"/>
    <property type="evidence" value="ECO:0007669"/>
    <property type="project" value="TreeGrafter"/>
</dbReference>
<keyword evidence="3" id="KW-0012">Acyltransferase</keyword>
<evidence type="ECO:0000259" key="2">
    <source>
        <dbReference type="Pfam" id="PF01553"/>
    </source>
</evidence>
<dbReference type="SUPFAM" id="SSF69593">
    <property type="entry name" value="Glycerol-3-phosphate (1)-acyltransferase"/>
    <property type="match status" value="1"/>
</dbReference>
<dbReference type="PANTHER" id="PTHR31605">
    <property type="entry name" value="GLYCEROL-3-PHOSPHATE O-ACYLTRANSFERASE 1"/>
    <property type="match status" value="1"/>
</dbReference>
<reference evidence="3" key="1">
    <citation type="submission" date="2022-07" db="EMBL/GenBank/DDBJ databases">
        <title>Phylogenomic reconstructions and comparative analyses of Kickxellomycotina fungi.</title>
        <authorList>
            <person name="Reynolds N.K."/>
            <person name="Stajich J.E."/>
            <person name="Barry K."/>
            <person name="Grigoriev I.V."/>
            <person name="Crous P."/>
            <person name="Smith M.E."/>
        </authorList>
    </citation>
    <scope>NUCLEOTIDE SEQUENCE</scope>
    <source>
        <strain evidence="3">NRRL 1566</strain>
    </source>
</reference>
<feature type="transmembrane region" description="Helical" evidence="1">
    <location>
        <begin position="327"/>
        <end position="348"/>
    </location>
</feature>
<keyword evidence="1" id="KW-1133">Transmembrane helix</keyword>
<dbReference type="OrthoDB" id="2427554at2759"/>